<name>A0A2P2PYC3_RHIMU</name>
<proteinExistence type="predicted"/>
<accession>A0A2P2PYC3</accession>
<evidence type="ECO:0000313" key="1">
    <source>
        <dbReference type="EMBL" id="MBX59728.1"/>
    </source>
</evidence>
<sequence length="34" mass="3869">MNLGACKRSITPKLQLTYNFLKGSFPKKSKPSRQ</sequence>
<reference evidence="1" key="1">
    <citation type="submission" date="2018-02" db="EMBL/GenBank/DDBJ databases">
        <title>Rhizophora mucronata_Transcriptome.</title>
        <authorList>
            <person name="Meera S.P."/>
            <person name="Sreeshan A."/>
            <person name="Augustine A."/>
        </authorList>
    </citation>
    <scope>NUCLEOTIDE SEQUENCE</scope>
    <source>
        <tissue evidence="1">Leaf</tissue>
    </source>
</reference>
<dbReference type="EMBL" id="GGEC01079244">
    <property type="protein sequence ID" value="MBX59728.1"/>
    <property type="molecule type" value="Transcribed_RNA"/>
</dbReference>
<protein>
    <submittedName>
        <fullName evidence="1">Uncharacterized protein</fullName>
    </submittedName>
</protein>
<dbReference type="AlphaFoldDB" id="A0A2P2PYC3"/>
<organism evidence="1">
    <name type="scientific">Rhizophora mucronata</name>
    <name type="common">Asiatic mangrove</name>
    <dbReference type="NCBI Taxonomy" id="61149"/>
    <lineage>
        <taxon>Eukaryota</taxon>
        <taxon>Viridiplantae</taxon>
        <taxon>Streptophyta</taxon>
        <taxon>Embryophyta</taxon>
        <taxon>Tracheophyta</taxon>
        <taxon>Spermatophyta</taxon>
        <taxon>Magnoliopsida</taxon>
        <taxon>eudicotyledons</taxon>
        <taxon>Gunneridae</taxon>
        <taxon>Pentapetalae</taxon>
        <taxon>rosids</taxon>
        <taxon>fabids</taxon>
        <taxon>Malpighiales</taxon>
        <taxon>Rhizophoraceae</taxon>
        <taxon>Rhizophora</taxon>
    </lineage>
</organism>